<dbReference type="Proteomes" id="UP000037997">
    <property type="component" value="Unassembled WGS sequence"/>
</dbReference>
<evidence type="ECO:0000313" key="2">
    <source>
        <dbReference type="Proteomes" id="UP000037997"/>
    </source>
</evidence>
<dbReference type="PATRIC" id="fig|35818.11.peg.134"/>
<organism evidence="1 2">
    <name type="scientific">Helicobacter pullorum</name>
    <dbReference type="NCBI Taxonomy" id="35818"/>
    <lineage>
        <taxon>Bacteria</taxon>
        <taxon>Pseudomonadati</taxon>
        <taxon>Campylobacterota</taxon>
        <taxon>Epsilonproteobacteria</taxon>
        <taxon>Campylobacterales</taxon>
        <taxon>Helicobacteraceae</taxon>
        <taxon>Helicobacter</taxon>
    </lineage>
</organism>
<dbReference type="RefSeq" id="WP_054198753.1">
    <property type="nucleotide sequence ID" value="NZ_CAKMIM010000015.1"/>
</dbReference>
<dbReference type="EMBL" id="JNOC01000114">
    <property type="protein sequence ID" value="KPH54549.1"/>
    <property type="molecule type" value="Genomic_DNA"/>
</dbReference>
<dbReference type="AlphaFoldDB" id="A0A0N1EA55"/>
<gene>
    <name evidence="1" type="ORF">HPU229334_00680</name>
</gene>
<sequence length="140" mass="16471">MTLGEFSKQLKTLLLGESKGKDDMEVIRLNISLALRDIAMQVVPVVLLTKDYKRYPILRQIDRLHYIREPITPQNENDEILIDTSLELALLFKVASSIVIVDRRKYYEQKYQEELGKHRFATYEALSRSDEDESLWIGYY</sequence>
<evidence type="ECO:0000313" key="1">
    <source>
        <dbReference type="EMBL" id="KPH54549.1"/>
    </source>
</evidence>
<protein>
    <submittedName>
        <fullName evidence="1">Uncharacterized protein</fullName>
    </submittedName>
</protein>
<reference evidence="1 2" key="1">
    <citation type="submission" date="2014-06" db="EMBL/GenBank/DDBJ databases">
        <title>Helicobacter pullorum isolates in fresh chicken meat - phenotypic and genotypic features.</title>
        <authorList>
            <person name="Borges V."/>
            <person name="Santos A."/>
            <person name="Correia C.B."/>
            <person name="Saraiva M."/>
            <person name="Menard A."/>
            <person name="Vieira L."/>
            <person name="Sampaio D.A."/>
            <person name="Gomes J.P."/>
            <person name="Oleastro M."/>
        </authorList>
    </citation>
    <scope>NUCLEOTIDE SEQUENCE [LARGE SCALE GENOMIC DNA]</scope>
    <source>
        <strain evidence="1 2">229334/12</strain>
    </source>
</reference>
<name>A0A0N1EA55_9HELI</name>
<comment type="caution">
    <text evidence="1">The sequence shown here is derived from an EMBL/GenBank/DDBJ whole genome shotgun (WGS) entry which is preliminary data.</text>
</comment>
<accession>A0A0N1EA55</accession>
<proteinExistence type="predicted"/>